<feature type="chain" id="PRO_5015313846" description="F-box domain-containing protein" evidence="1">
    <location>
        <begin position="21"/>
        <end position="529"/>
    </location>
</feature>
<proteinExistence type="predicted"/>
<dbReference type="EMBL" id="MLYV02000198">
    <property type="protein sequence ID" value="PSS32093.1"/>
    <property type="molecule type" value="Genomic_DNA"/>
</dbReference>
<evidence type="ECO:0000313" key="3">
    <source>
        <dbReference type="Proteomes" id="UP000186601"/>
    </source>
</evidence>
<dbReference type="OrthoDB" id="3174539at2759"/>
<name>A0A2R6RPY8_9APHY</name>
<protein>
    <recommendedName>
        <fullName evidence="4">F-box domain-containing protein</fullName>
    </recommendedName>
</protein>
<feature type="signal peptide" evidence="1">
    <location>
        <begin position="1"/>
        <end position="20"/>
    </location>
</feature>
<gene>
    <name evidence="2" type="ORF">PHLCEN_2v2134</name>
</gene>
<keyword evidence="1" id="KW-0732">Signal</keyword>
<evidence type="ECO:0008006" key="4">
    <source>
        <dbReference type="Google" id="ProtNLM"/>
    </source>
</evidence>
<dbReference type="SUPFAM" id="SSF52047">
    <property type="entry name" value="RNI-like"/>
    <property type="match status" value="1"/>
</dbReference>
<keyword evidence="3" id="KW-1185">Reference proteome</keyword>
<sequence length="529" mass="58842">MHRCLLVTEIFQLIAQFADLAPSDHPSPSAVLAQTCRHFHEPALDIRWRALISLCPLLACFPDDVCVKDTKETYTFTSQPILPAHWTRFQHYSHRVRSIHCSDHNSGLTSVGFRTLDLYRPGDPKIPLLPNLQELYWDDFRPGVAPYIRLFIQPALVTFHIISVSNPSLIAGFLDALARHAPALERLRIRSPRARPSPVQHGEAASQRAIMVTHTLSRALCSLRSLSELVIRVPPLGADHLLSLAHLPNLEILSCSLLDPGGDSMDASSLASSDADLQWWQFPALRRLDVTARDISAVSALIRAISSSHLIKISVHLETQPKATCVQDLFHALSTHHRNMREISILLSLRNSSDLMLNATSEGHLLTSTTLRPLLRLHALSHLYFVQLPFDLDDDFVQHASLAWPSLKKLSLGTMVRGRTTGVTMDGLRALAARCVCLQELALAIDIVPQNGLLGRRQCEASNLKTLDIGCTSIPADDVGRFINFVAQVFPHCNVCDSHDPFDNVRNKQIERLKLGIVQTHENGYSNSC</sequence>
<dbReference type="AlphaFoldDB" id="A0A2R6RPY8"/>
<reference evidence="2 3" key="1">
    <citation type="submission" date="2018-02" db="EMBL/GenBank/DDBJ databases">
        <title>Genome sequence of the basidiomycete white-rot fungus Phlebia centrifuga.</title>
        <authorList>
            <person name="Granchi Z."/>
            <person name="Peng M."/>
            <person name="de Vries R.P."/>
            <person name="Hilden K."/>
            <person name="Makela M.R."/>
            <person name="Grigoriev I."/>
            <person name="Riley R."/>
        </authorList>
    </citation>
    <scope>NUCLEOTIDE SEQUENCE [LARGE SCALE GENOMIC DNA]</scope>
    <source>
        <strain evidence="2 3">FBCC195</strain>
    </source>
</reference>
<comment type="caution">
    <text evidence="2">The sequence shown here is derived from an EMBL/GenBank/DDBJ whole genome shotgun (WGS) entry which is preliminary data.</text>
</comment>
<accession>A0A2R6RPY8</accession>
<dbReference type="STRING" id="98765.A0A2R6RPY8"/>
<dbReference type="InterPro" id="IPR032675">
    <property type="entry name" value="LRR_dom_sf"/>
</dbReference>
<evidence type="ECO:0000256" key="1">
    <source>
        <dbReference type="SAM" id="SignalP"/>
    </source>
</evidence>
<evidence type="ECO:0000313" key="2">
    <source>
        <dbReference type="EMBL" id="PSS32093.1"/>
    </source>
</evidence>
<dbReference type="Proteomes" id="UP000186601">
    <property type="component" value="Unassembled WGS sequence"/>
</dbReference>
<organism evidence="2 3">
    <name type="scientific">Hermanssonia centrifuga</name>
    <dbReference type="NCBI Taxonomy" id="98765"/>
    <lineage>
        <taxon>Eukaryota</taxon>
        <taxon>Fungi</taxon>
        <taxon>Dikarya</taxon>
        <taxon>Basidiomycota</taxon>
        <taxon>Agaricomycotina</taxon>
        <taxon>Agaricomycetes</taxon>
        <taxon>Polyporales</taxon>
        <taxon>Meruliaceae</taxon>
        <taxon>Hermanssonia</taxon>
    </lineage>
</organism>
<dbReference type="Gene3D" id="3.80.10.10">
    <property type="entry name" value="Ribonuclease Inhibitor"/>
    <property type="match status" value="1"/>
</dbReference>